<evidence type="ECO:0000313" key="2">
    <source>
        <dbReference type="Proteomes" id="UP001596492"/>
    </source>
</evidence>
<comment type="caution">
    <text evidence="1">The sequence shown here is derived from an EMBL/GenBank/DDBJ whole genome shotgun (WGS) entry which is preliminary data.</text>
</comment>
<proteinExistence type="predicted"/>
<name>A0ABW2IL38_9PROT</name>
<dbReference type="Pfam" id="PF04134">
    <property type="entry name" value="DCC1-like"/>
    <property type="match status" value="1"/>
</dbReference>
<dbReference type="InterPro" id="IPR052927">
    <property type="entry name" value="DCC_oxidoreductase"/>
</dbReference>
<dbReference type="PANTHER" id="PTHR33639">
    <property type="entry name" value="THIOL-DISULFIDE OXIDOREDUCTASE DCC"/>
    <property type="match status" value="1"/>
</dbReference>
<organism evidence="1 2">
    <name type="scientific">Hirschia litorea</name>
    <dbReference type="NCBI Taxonomy" id="1199156"/>
    <lineage>
        <taxon>Bacteria</taxon>
        <taxon>Pseudomonadati</taxon>
        <taxon>Pseudomonadota</taxon>
        <taxon>Alphaproteobacteria</taxon>
        <taxon>Hyphomonadales</taxon>
        <taxon>Hyphomonadaceae</taxon>
        <taxon>Hirschia</taxon>
    </lineage>
</organism>
<dbReference type="PANTHER" id="PTHR33639:SF2">
    <property type="entry name" value="DUF393 DOMAIN-CONTAINING PROTEIN"/>
    <property type="match status" value="1"/>
</dbReference>
<dbReference type="RefSeq" id="WP_382166777.1">
    <property type="nucleotide sequence ID" value="NZ_JBHTBR010000004.1"/>
</dbReference>
<protein>
    <submittedName>
        <fullName evidence="1">Thiol-disulfide oxidoreductase DCC family protein</fullName>
    </submittedName>
</protein>
<reference evidence="2" key="1">
    <citation type="journal article" date="2019" name="Int. J. Syst. Evol. Microbiol.">
        <title>The Global Catalogue of Microorganisms (GCM) 10K type strain sequencing project: providing services to taxonomists for standard genome sequencing and annotation.</title>
        <authorList>
            <consortium name="The Broad Institute Genomics Platform"/>
            <consortium name="The Broad Institute Genome Sequencing Center for Infectious Disease"/>
            <person name="Wu L."/>
            <person name="Ma J."/>
        </authorList>
    </citation>
    <scope>NUCLEOTIDE SEQUENCE [LARGE SCALE GENOMIC DNA]</scope>
    <source>
        <strain evidence="2">CCUG 51308</strain>
    </source>
</reference>
<sequence length="135" mass="15506">MHEHREETYLIVFDGKCVFCSGFAQFITKHDKAGVFQFVTAHSAMGRDLYLKHGLDPDLMETNIVIIGDKAHIKMQAFSAAFSQLGWPWKIAKVLDIFPRGVMNWVYDQIAQNRYRFGRQACPMPSPELKAKIIE</sequence>
<evidence type="ECO:0000313" key="1">
    <source>
        <dbReference type="EMBL" id="MFC7291545.1"/>
    </source>
</evidence>
<dbReference type="InterPro" id="IPR007263">
    <property type="entry name" value="DCC1-like"/>
</dbReference>
<keyword evidence="2" id="KW-1185">Reference proteome</keyword>
<accession>A0ABW2IL38</accession>
<dbReference type="EMBL" id="JBHTBR010000004">
    <property type="protein sequence ID" value="MFC7291545.1"/>
    <property type="molecule type" value="Genomic_DNA"/>
</dbReference>
<gene>
    <name evidence="1" type="ORF">ACFQS8_07955</name>
</gene>
<dbReference type="Proteomes" id="UP001596492">
    <property type="component" value="Unassembled WGS sequence"/>
</dbReference>